<name>A0ABZ0L746_9BACL</name>
<keyword evidence="2" id="KW-1185">Reference proteome</keyword>
<proteinExistence type="predicted"/>
<dbReference type="EMBL" id="CP129118">
    <property type="protein sequence ID" value="WOV88052.1"/>
    <property type="molecule type" value="Genomic_DNA"/>
</dbReference>
<accession>A0ABZ0L746</accession>
<dbReference type="RefSeq" id="WP_317968725.1">
    <property type="nucleotide sequence ID" value="NZ_CP129118.1"/>
</dbReference>
<dbReference type="Pfam" id="PF07799">
    <property type="entry name" value="DUF1643"/>
    <property type="match status" value="1"/>
</dbReference>
<reference evidence="1 2" key="1">
    <citation type="submission" date="2023-06" db="EMBL/GenBank/DDBJ databases">
        <title>Sporosarcina sp. nov., isolated from Korean tranditional fermented seafood 'Jeotgal'.</title>
        <authorList>
            <person name="Yang A.I."/>
            <person name="Shin N.-R."/>
        </authorList>
    </citation>
    <scope>NUCLEOTIDE SEQUENCE [LARGE SCALE GENOMIC DNA]</scope>
    <source>
        <strain evidence="1 2">T2O-4</strain>
    </source>
</reference>
<sequence length="171" mass="19959">MITKEHDLKTTAIYSDNQKYRYSLTKMWNEEKPKATFVGINPSDATELIMDKTVMNLMNHLICKGYGQVEVVNLYAYRSKEQNGLINREDKFEMVNVEYVRQAIKGSKLIIVGWGRDADGKAKYKDALDTVKREIFYFKDRVKCFRDNKGNVICHLSIGYSDEWSLVDYPF</sequence>
<evidence type="ECO:0000313" key="2">
    <source>
        <dbReference type="Proteomes" id="UP001303902"/>
    </source>
</evidence>
<evidence type="ECO:0000313" key="1">
    <source>
        <dbReference type="EMBL" id="WOV88052.1"/>
    </source>
</evidence>
<gene>
    <name evidence="1" type="ORF">QWT69_02715</name>
</gene>
<organism evidence="1 2">
    <name type="scientific">Sporosarcina oncorhynchi</name>
    <dbReference type="NCBI Taxonomy" id="3056444"/>
    <lineage>
        <taxon>Bacteria</taxon>
        <taxon>Bacillati</taxon>
        <taxon>Bacillota</taxon>
        <taxon>Bacilli</taxon>
        <taxon>Bacillales</taxon>
        <taxon>Caryophanaceae</taxon>
        <taxon>Sporosarcina</taxon>
    </lineage>
</organism>
<dbReference type="InterPro" id="IPR012441">
    <property type="entry name" value="DUF1643"/>
</dbReference>
<protein>
    <submittedName>
        <fullName evidence="1">DUF1643 domain-containing protein</fullName>
    </submittedName>
</protein>
<dbReference type="Proteomes" id="UP001303902">
    <property type="component" value="Chromosome"/>
</dbReference>